<protein>
    <submittedName>
        <fullName evidence="2">DUF2306 domain-containing protein</fullName>
    </submittedName>
</protein>
<keyword evidence="1" id="KW-1133">Transmembrane helix</keyword>
<reference evidence="2 3" key="1">
    <citation type="submission" date="2024-09" db="EMBL/GenBank/DDBJ databases">
        <authorList>
            <person name="Sun Q."/>
            <person name="Mori K."/>
        </authorList>
    </citation>
    <scope>NUCLEOTIDE SEQUENCE [LARGE SCALE GENOMIC DNA]</scope>
    <source>
        <strain evidence="2 3">CCM 7759</strain>
    </source>
</reference>
<keyword evidence="3" id="KW-1185">Reference proteome</keyword>
<dbReference type="RefSeq" id="WP_377467962.1">
    <property type="nucleotide sequence ID" value="NZ_JBHLWN010000012.1"/>
</dbReference>
<evidence type="ECO:0000313" key="2">
    <source>
        <dbReference type="EMBL" id="MFC0211146.1"/>
    </source>
</evidence>
<feature type="transmembrane region" description="Helical" evidence="1">
    <location>
        <begin position="180"/>
        <end position="201"/>
    </location>
</feature>
<evidence type="ECO:0000313" key="3">
    <source>
        <dbReference type="Proteomes" id="UP001589776"/>
    </source>
</evidence>
<feature type="transmembrane region" description="Helical" evidence="1">
    <location>
        <begin position="7"/>
        <end position="28"/>
    </location>
</feature>
<keyword evidence="1" id="KW-0812">Transmembrane</keyword>
<dbReference type="Proteomes" id="UP001589776">
    <property type="component" value="Unassembled WGS sequence"/>
</dbReference>
<sequence>MRSNVAYKLMLAFIAAFLLYMGVLYVIVDPQASHFLQEKLVLRPSFHKPVWLTVMHVHLAAAAIAFSAGALNFSPVLLARRKKLHRLLGYTYLLAVAVTDLTSGYMAPHATGGKLSSVGFNVMNILWLAATAAAFVYIRRGNVHKHRRWMVRSFMFCFTNFFTKAIAFIGTGVFGADYVAAYTAGVWGSLALDVVIAEIIVRTVYREPSSGAGLSR</sequence>
<keyword evidence="1" id="KW-0472">Membrane</keyword>
<evidence type="ECO:0000256" key="1">
    <source>
        <dbReference type="SAM" id="Phobius"/>
    </source>
</evidence>
<dbReference type="InterPro" id="IPR018750">
    <property type="entry name" value="DUF2306_membrane"/>
</dbReference>
<dbReference type="EMBL" id="JBHLWN010000012">
    <property type="protein sequence ID" value="MFC0211146.1"/>
    <property type="molecule type" value="Genomic_DNA"/>
</dbReference>
<feature type="transmembrane region" description="Helical" evidence="1">
    <location>
        <begin position="150"/>
        <end position="174"/>
    </location>
</feature>
<proteinExistence type="predicted"/>
<accession>A0ABV6DET6</accession>
<feature type="transmembrane region" description="Helical" evidence="1">
    <location>
        <begin position="87"/>
        <end position="106"/>
    </location>
</feature>
<organism evidence="2 3">
    <name type="scientific">Paenibacillus chartarius</name>
    <dbReference type="NCBI Taxonomy" id="747481"/>
    <lineage>
        <taxon>Bacteria</taxon>
        <taxon>Bacillati</taxon>
        <taxon>Bacillota</taxon>
        <taxon>Bacilli</taxon>
        <taxon>Bacillales</taxon>
        <taxon>Paenibacillaceae</taxon>
        <taxon>Paenibacillus</taxon>
    </lineage>
</organism>
<name>A0ABV6DET6_9BACL</name>
<feature type="transmembrane region" description="Helical" evidence="1">
    <location>
        <begin position="50"/>
        <end position="75"/>
    </location>
</feature>
<comment type="caution">
    <text evidence="2">The sequence shown here is derived from an EMBL/GenBank/DDBJ whole genome shotgun (WGS) entry which is preliminary data.</text>
</comment>
<feature type="transmembrane region" description="Helical" evidence="1">
    <location>
        <begin position="118"/>
        <end position="138"/>
    </location>
</feature>
<dbReference type="Pfam" id="PF10067">
    <property type="entry name" value="DUF2306"/>
    <property type="match status" value="1"/>
</dbReference>
<gene>
    <name evidence="2" type="ORF">ACFFK0_01575</name>
</gene>